<accession>A0A2A9F0F3</accession>
<feature type="signal peptide" evidence="2">
    <location>
        <begin position="1"/>
        <end position="17"/>
    </location>
</feature>
<protein>
    <recommendedName>
        <fullName evidence="5">PKD domain-containing protein</fullName>
    </recommendedName>
</protein>
<keyword evidence="2" id="KW-0732">Signal</keyword>
<feature type="chain" id="PRO_5039428046" description="PKD domain-containing protein" evidence="2">
    <location>
        <begin position="18"/>
        <end position="322"/>
    </location>
</feature>
<evidence type="ECO:0000256" key="2">
    <source>
        <dbReference type="SAM" id="SignalP"/>
    </source>
</evidence>
<evidence type="ECO:0000313" key="3">
    <source>
        <dbReference type="EMBL" id="PFG44784.1"/>
    </source>
</evidence>
<keyword evidence="4" id="KW-1185">Reference proteome</keyword>
<gene>
    <name evidence="3" type="ORF">ATJ88_3520</name>
</gene>
<proteinExistence type="predicted"/>
<evidence type="ECO:0008006" key="5">
    <source>
        <dbReference type="Google" id="ProtNLM"/>
    </source>
</evidence>
<evidence type="ECO:0000256" key="1">
    <source>
        <dbReference type="SAM" id="MobiDB-lite"/>
    </source>
</evidence>
<sequence>MSTTIVGLALSAAVVAAAVVAGGDSEYVSDAVNNDRYVVGAVGESSDGSAPAGGADKPQDKYFRADAALCNATAGLDEVELFHVAGACPDGALDVTISAAGCEPGAVELADLWVQRVQADGSYAEPEMVSAADCVTPADVAAEARRAFEALQIDPPVASVQGREPLLVNVHYPARAETGPLEESVTLLGVPVTIRAEPVEFTWDFDDPHSAGGGTLTTTDPGRAWRDGDATPDDSWVGHRYTSLGDPAQDAGTDVDAEGDRYRDDVTVTLTTTWQGSFSLAGSATWTPIAGAVTTTTTLDPVTVTEARVRLVCDDVENSSTC</sequence>
<dbReference type="EMBL" id="PDJJ01000001">
    <property type="protein sequence ID" value="PFG44784.1"/>
    <property type="molecule type" value="Genomic_DNA"/>
</dbReference>
<feature type="region of interest" description="Disordered" evidence="1">
    <location>
        <begin position="205"/>
        <end position="257"/>
    </location>
</feature>
<evidence type="ECO:0000313" key="4">
    <source>
        <dbReference type="Proteomes" id="UP000224130"/>
    </source>
</evidence>
<dbReference type="Proteomes" id="UP000224130">
    <property type="component" value="Unassembled WGS sequence"/>
</dbReference>
<name>A0A2A9F0F3_9MICO</name>
<dbReference type="AlphaFoldDB" id="A0A2A9F0F3"/>
<reference evidence="3 4" key="1">
    <citation type="submission" date="2017-10" db="EMBL/GenBank/DDBJ databases">
        <title>Sequencing the genomes of 1000 actinobacteria strains.</title>
        <authorList>
            <person name="Klenk H.-P."/>
        </authorList>
    </citation>
    <scope>NUCLEOTIDE SEQUENCE [LARGE SCALE GENOMIC DNA]</scope>
    <source>
        <strain evidence="3 4">DSM 21863</strain>
    </source>
</reference>
<comment type="caution">
    <text evidence="3">The sequence shown here is derived from an EMBL/GenBank/DDBJ whole genome shotgun (WGS) entry which is preliminary data.</text>
</comment>
<organism evidence="3 4">
    <name type="scientific">Isoptericola jiangsuensis</name>
    <dbReference type="NCBI Taxonomy" id="548579"/>
    <lineage>
        <taxon>Bacteria</taxon>
        <taxon>Bacillati</taxon>
        <taxon>Actinomycetota</taxon>
        <taxon>Actinomycetes</taxon>
        <taxon>Micrococcales</taxon>
        <taxon>Promicromonosporaceae</taxon>
        <taxon>Isoptericola</taxon>
    </lineage>
</organism>